<keyword evidence="3" id="KW-1185">Reference proteome</keyword>
<name>S3V0M3_9LEPT</name>
<organism evidence="2 3">
    <name type="scientific">Leptospira fainei serovar Hurstbridge str. BUT 6</name>
    <dbReference type="NCBI Taxonomy" id="1193011"/>
    <lineage>
        <taxon>Bacteria</taxon>
        <taxon>Pseudomonadati</taxon>
        <taxon>Spirochaetota</taxon>
        <taxon>Spirochaetia</taxon>
        <taxon>Leptospirales</taxon>
        <taxon>Leptospiraceae</taxon>
        <taxon>Leptospira</taxon>
    </lineage>
</organism>
<dbReference type="Pfam" id="PF09836">
    <property type="entry name" value="DUF2063"/>
    <property type="match status" value="1"/>
</dbReference>
<dbReference type="STRING" id="1193011.LEP1GSC058_2900"/>
<protein>
    <submittedName>
        <fullName evidence="2">PF09836 family protein</fullName>
    </submittedName>
</protein>
<evidence type="ECO:0000313" key="2">
    <source>
        <dbReference type="EMBL" id="EPG74154.1"/>
    </source>
</evidence>
<gene>
    <name evidence="2" type="ORF">LEP1GSC058_2900</name>
</gene>
<accession>S3V0M3</accession>
<dbReference type="OrthoDB" id="343356at2"/>
<reference evidence="2" key="1">
    <citation type="submission" date="2013-04" db="EMBL/GenBank/DDBJ databases">
        <authorList>
            <person name="Harkins D.M."/>
            <person name="Durkin A.S."/>
            <person name="Selengut J.D."/>
            <person name="Sanka R."/>
            <person name="DePew J."/>
            <person name="Purushe J."/>
            <person name="Ahmed A."/>
            <person name="van der Linden H."/>
            <person name="Goris M.G.A."/>
            <person name="Hartskeerl R.A."/>
            <person name="Vinetz J.M."/>
            <person name="Sutton G.G."/>
            <person name="Nelson W.C."/>
            <person name="Fouts D.E."/>
        </authorList>
    </citation>
    <scope>NUCLEOTIDE SEQUENCE [LARGE SCALE GENOMIC DNA]</scope>
    <source>
        <strain evidence="2">BUT 6</strain>
    </source>
</reference>
<evidence type="ECO:0000259" key="1">
    <source>
        <dbReference type="Pfam" id="PF09836"/>
    </source>
</evidence>
<dbReference type="InterPro" id="IPR044922">
    <property type="entry name" value="DUF2063_N_sf"/>
</dbReference>
<dbReference type="RefSeq" id="WP_016550613.1">
    <property type="nucleotide sequence ID" value="NZ_AKWZ02000010.1"/>
</dbReference>
<evidence type="ECO:0000313" key="3">
    <source>
        <dbReference type="Proteomes" id="UP000014540"/>
    </source>
</evidence>
<sequence length="252" mass="28964">MNENTFREQFANSILTSNWKNPLRKEILPAARLNDVSALEIYSSGYTVRLTEALSEIFETVWRVLGDEEFFAVAETFLHNVPSISYNLSNYGKEFPAYLERKFPKILFLKELAEFEYLFAQLFHRPAGPTVDPKHSLEGKEPGDLRFIFSDTAIFLKNDFPVYGLWKKRKEESCQIPEEKSAEFLLMGKKGNDIRTEVLDEWGWTFGKRLQENRTLLEAVEMTGVPPSGTKTVADFLSTLIRGGFLKDIKIS</sequence>
<dbReference type="Proteomes" id="UP000014540">
    <property type="component" value="Unassembled WGS sequence"/>
</dbReference>
<dbReference type="AlphaFoldDB" id="S3V0M3"/>
<dbReference type="InterPro" id="IPR018640">
    <property type="entry name" value="DUF2063"/>
</dbReference>
<dbReference type="EMBL" id="AKWZ02000010">
    <property type="protein sequence ID" value="EPG74154.1"/>
    <property type="molecule type" value="Genomic_DNA"/>
</dbReference>
<feature type="domain" description="Putative DNA-binding" evidence="1">
    <location>
        <begin position="7"/>
        <end position="99"/>
    </location>
</feature>
<comment type="caution">
    <text evidence="2">The sequence shown here is derived from an EMBL/GenBank/DDBJ whole genome shotgun (WGS) entry which is preliminary data.</text>
</comment>
<dbReference type="Gene3D" id="1.10.150.690">
    <property type="entry name" value="DUF2063"/>
    <property type="match status" value="1"/>
</dbReference>
<proteinExistence type="predicted"/>